<feature type="transmembrane region" description="Helical" evidence="1">
    <location>
        <begin position="6"/>
        <end position="24"/>
    </location>
</feature>
<dbReference type="Proteomes" id="UP001203410">
    <property type="component" value="Unassembled WGS sequence"/>
</dbReference>
<evidence type="ECO:0000256" key="1">
    <source>
        <dbReference type="SAM" id="Phobius"/>
    </source>
</evidence>
<keyword evidence="3" id="KW-1185">Reference proteome</keyword>
<feature type="transmembrane region" description="Helical" evidence="1">
    <location>
        <begin position="36"/>
        <end position="55"/>
    </location>
</feature>
<name>A0ABT0RWQ7_9SPHN</name>
<gene>
    <name evidence="2" type="ORF">LZ496_10785</name>
</gene>
<dbReference type="Pfam" id="PF05437">
    <property type="entry name" value="AzlD"/>
    <property type="match status" value="1"/>
</dbReference>
<reference evidence="2 3" key="1">
    <citation type="submission" date="2022-05" db="EMBL/GenBank/DDBJ databases">
        <authorList>
            <person name="Jo J.-H."/>
            <person name="Im W.-T."/>
        </authorList>
    </citation>
    <scope>NUCLEOTIDE SEQUENCE [LARGE SCALE GENOMIC DNA]</scope>
    <source>
        <strain evidence="2 3">NSE70-1</strain>
    </source>
</reference>
<accession>A0ABT0RWQ7</accession>
<feature type="transmembrane region" description="Helical" evidence="1">
    <location>
        <begin position="61"/>
        <end position="88"/>
    </location>
</feature>
<dbReference type="RefSeq" id="WP_249904683.1">
    <property type="nucleotide sequence ID" value="NZ_JAMGBA010000002.1"/>
</dbReference>
<keyword evidence="1" id="KW-1133">Transmembrane helix</keyword>
<evidence type="ECO:0000313" key="2">
    <source>
        <dbReference type="EMBL" id="MCL6699263.1"/>
    </source>
</evidence>
<evidence type="ECO:0000313" key="3">
    <source>
        <dbReference type="Proteomes" id="UP001203410"/>
    </source>
</evidence>
<dbReference type="InterPro" id="IPR008407">
    <property type="entry name" value="Brnchd-chn_aa_trnsp_AzlD"/>
</dbReference>
<comment type="caution">
    <text evidence="2">The sequence shown here is derived from an EMBL/GenBank/DDBJ whole genome shotgun (WGS) entry which is preliminary data.</text>
</comment>
<protein>
    <submittedName>
        <fullName evidence="2">AzlD domain-containing protein</fullName>
    </submittedName>
</protein>
<dbReference type="EMBL" id="JAMGBA010000002">
    <property type="protein sequence ID" value="MCL6699263.1"/>
    <property type="molecule type" value="Genomic_DNA"/>
</dbReference>
<keyword evidence="1" id="KW-0812">Transmembrane</keyword>
<keyword evidence="1" id="KW-0472">Membrane</keyword>
<sequence length="96" mass="9871">MTDALALFGMALAAYATRIAGLVVARKAALDERAKAFLDTASIAIIASLLVVGLAQLSWPVWVATAAAMAVMRLTGNVLVSMVVAVLATSALRSLL</sequence>
<organism evidence="2 3">
    <name type="scientific">Sphingomonas caseinilyticus</name>
    <dbReference type="NCBI Taxonomy" id="2908205"/>
    <lineage>
        <taxon>Bacteria</taxon>
        <taxon>Pseudomonadati</taxon>
        <taxon>Pseudomonadota</taxon>
        <taxon>Alphaproteobacteria</taxon>
        <taxon>Sphingomonadales</taxon>
        <taxon>Sphingomonadaceae</taxon>
        <taxon>Sphingomonas</taxon>
    </lineage>
</organism>
<proteinExistence type="predicted"/>